<reference evidence="2" key="1">
    <citation type="submission" date="2015-07" db="EMBL/GenBank/DDBJ databases">
        <title>Adaptation to a free-living lifestyle via gene acquisitions in the diplomonad Trepomonas sp. PC1.</title>
        <authorList>
            <person name="Xu F."/>
            <person name="Jerlstrom-Hultqvist J."/>
            <person name="Kolisko M."/>
            <person name="Simpson A.G.B."/>
            <person name="Roger A.J."/>
            <person name="Svard S.G."/>
            <person name="Andersson J.O."/>
        </authorList>
    </citation>
    <scope>NUCLEOTIDE SEQUENCE</scope>
    <source>
        <strain evidence="2">PC1</strain>
    </source>
</reference>
<dbReference type="PANTHER" id="PTHR45629">
    <property type="entry name" value="SNF2/RAD54 FAMILY MEMBER"/>
    <property type="match status" value="1"/>
</dbReference>
<dbReference type="SUPFAM" id="SSF52540">
    <property type="entry name" value="P-loop containing nucleoside triphosphate hydrolases"/>
    <property type="match status" value="1"/>
</dbReference>
<dbReference type="InterPro" id="IPR027417">
    <property type="entry name" value="P-loop_NTPase"/>
</dbReference>
<accession>A0A146KIH2</accession>
<dbReference type="Pfam" id="PF00176">
    <property type="entry name" value="SNF2-rel_dom"/>
    <property type="match status" value="1"/>
</dbReference>
<protein>
    <submittedName>
        <fullName evidence="2">DNA repair and recombination protein Rhp26p</fullName>
    </submittedName>
</protein>
<dbReference type="Gene3D" id="3.40.50.300">
    <property type="entry name" value="P-loop containing nucleotide triphosphate hydrolases"/>
    <property type="match status" value="1"/>
</dbReference>
<organism evidence="2">
    <name type="scientific">Trepomonas sp. PC1</name>
    <dbReference type="NCBI Taxonomy" id="1076344"/>
    <lineage>
        <taxon>Eukaryota</taxon>
        <taxon>Metamonada</taxon>
        <taxon>Diplomonadida</taxon>
        <taxon>Hexamitidae</taxon>
        <taxon>Hexamitinae</taxon>
        <taxon>Trepomonas</taxon>
    </lineage>
</organism>
<dbReference type="EMBL" id="GDID01001405">
    <property type="protein sequence ID" value="JAP95201.1"/>
    <property type="molecule type" value="Transcribed_RNA"/>
</dbReference>
<sequence length="119" mass="13475">QRSVACRKLNSTKVGLTGTPIQNSYTELYALLTLIKPSIFRTKQYFDTEFTNTISKGSSKNSSPQAISKAISAALRLQTIIKPFLLRRLKTTVMKELPSKTEYLVKCQLSKIQEQLYVQ</sequence>
<dbReference type="PANTHER" id="PTHR45629:SF7">
    <property type="entry name" value="DNA EXCISION REPAIR PROTEIN ERCC-6-RELATED"/>
    <property type="match status" value="1"/>
</dbReference>
<name>A0A146KIH2_9EUKA</name>
<feature type="non-terminal residue" evidence="2">
    <location>
        <position position="1"/>
    </location>
</feature>
<dbReference type="InterPro" id="IPR038718">
    <property type="entry name" value="SNF2-like_sf"/>
</dbReference>
<dbReference type="GO" id="GO:0005524">
    <property type="term" value="F:ATP binding"/>
    <property type="evidence" value="ECO:0007669"/>
    <property type="project" value="InterPro"/>
</dbReference>
<feature type="non-terminal residue" evidence="2">
    <location>
        <position position="119"/>
    </location>
</feature>
<dbReference type="GO" id="GO:0005634">
    <property type="term" value="C:nucleus"/>
    <property type="evidence" value="ECO:0007669"/>
    <property type="project" value="TreeGrafter"/>
</dbReference>
<dbReference type="GO" id="GO:0006283">
    <property type="term" value="P:transcription-coupled nucleotide-excision repair"/>
    <property type="evidence" value="ECO:0007669"/>
    <property type="project" value="TreeGrafter"/>
</dbReference>
<dbReference type="InterPro" id="IPR000330">
    <property type="entry name" value="SNF2_N"/>
</dbReference>
<dbReference type="Gene3D" id="3.40.50.10810">
    <property type="entry name" value="Tandem AAA-ATPase domain"/>
    <property type="match status" value="1"/>
</dbReference>
<dbReference type="AlphaFoldDB" id="A0A146KIH2"/>
<evidence type="ECO:0000259" key="1">
    <source>
        <dbReference type="Pfam" id="PF00176"/>
    </source>
</evidence>
<dbReference type="GO" id="GO:0008094">
    <property type="term" value="F:ATP-dependent activity, acting on DNA"/>
    <property type="evidence" value="ECO:0007669"/>
    <property type="project" value="TreeGrafter"/>
</dbReference>
<proteinExistence type="predicted"/>
<feature type="domain" description="SNF2 N-terminal" evidence="1">
    <location>
        <begin position="5"/>
        <end position="118"/>
    </location>
</feature>
<evidence type="ECO:0000313" key="2">
    <source>
        <dbReference type="EMBL" id="JAP95201.1"/>
    </source>
</evidence>
<gene>
    <name evidence="2" type="ORF">TPC1_11888</name>
</gene>
<dbReference type="InterPro" id="IPR050496">
    <property type="entry name" value="SNF2_RAD54_helicase_repair"/>
</dbReference>